<protein>
    <submittedName>
        <fullName evidence="2">Uncharacterized protein</fullName>
    </submittedName>
</protein>
<feature type="compositionally biased region" description="Polar residues" evidence="1">
    <location>
        <begin position="7"/>
        <end position="16"/>
    </location>
</feature>
<dbReference type="Proteomes" id="UP001470230">
    <property type="component" value="Unassembled WGS sequence"/>
</dbReference>
<proteinExistence type="predicted"/>
<evidence type="ECO:0000256" key="1">
    <source>
        <dbReference type="SAM" id="MobiDB-lite"/>
    </source>
</evidence>
<reference evidence="2 3" key="1">
    <citation type="submission" date="2024-04" db="EMBL/GenBank/DDBJ databases">
        <title>Tritrichomonas musculus Genome.</title>
        <authorList>
            <person name="Alves-Ferreira E."/>
            <person name="Grigg M."/>
            <person name="Lorenzi H."/>
            <person name="Galac M."/>
        </authorList>
    </citation>
    <scope>NUCLEOTIDE SEQUENCE [LARGE SCALE GENOMIC DNA]</scope>
    <source>
        <strain evidence="2 3">EAF2021</strain>
    </source>
</reference>
<gene>
    <name evidence="2" type="ORF">M9Y10_034205</name>
</gene>
<evidence type="ECO:0000313" key="3">
    <source>
        <dbReference type="Proteomes" id="UP001470230"/>
    </source>
</evidence>
<organism evidence="2 3">
    <name type="scientific">Tritrichomonas musculus</name>
    <dbReference type="NCBI Taxonomy" id="1915356"/>
    <lineage>
        <taxon>Eukaryota</taxon>
        <taxon>Metamonada</taxon>
        <taxon>Parabasalia</taxon>
        <taxon>Tritrichomonadida</taxon>
        <taxon>Tritrichomonadidae</taxon>
        <taxon>Tritrichomonas</taxon>
    </lineage>
</organism>
<evidence type="ECO:0000313" key="2">
    <source>
        <dbReference type="EMBL" id="KAK8889458.1"/>
    </source>
</evidence>
<accession>A0ABR2KF52</accession>
<keyword evidence="3" id="KW-1185">Reference proteome</keyword>
<comment type="caution">
    <text evidence="2">The sequence shown here is derived from an EMBL/GenBank/DDBJ whole genome shotgun (WGS) entry which is preliminary data.</text>
</comment>
<name>A0ABR2KF52_9EUKA</name>
<dbReference type="EMBL" id="JAPFFF010000005">
    <property type="protein sequence ID" value="KAK8889458.1"/>
    <property type="molecule type" value="Genomic_DNA"/>
</dbReference>
<sequence length="103" mass="11635">MTKKTQTRSANNQNENEAPPVDDNALIHNQLLLASTVTSLNRNEQSSLASQVINVSLLHLNEFNAEYEYELSQNSMPIELLDSERKLLKARQNLLAVIEQNSK</sequence>
<feature type="region of interest" description="Disordered" evidence="1">
    <location>
        <begin position="1"/>
        <end position="24"/>
    </location>
</feature>